<dbReference type="RefSeq" id="WP_150416107.1">
    <property type="nucleotide sequence ID" value="NZ_VYQF01000006.1"/>
</dbReference>
<dbReference type="Proteomes" id="UP000326903">
    <property type="component" value="Unassembled WGS sequence"/>
</dbReference>
<accession>A0A5J5ID49</accession>
<sequence>MKKKPLSKVIPLHEGHFSKPVKRPLSKLMIASLVSACKKQLNGIPFGQSDIDGSFSPLVSRGLIKYKNDNEINGNIQPTWFVTEEAFEILDSLGIKIE</sequence>
<name>A0A5J5ID49_9BACT</name>
<keyword evidence="2" id="KW-1185">Reference proteome</keyword>
<comment type="caution">
    <text evidence="1">The sequence shown here is derived from an EMBL/GenBank/DDBJ whole genome shotgun (WGS) entry which is preliminary data.</text>
</comment>
<protein>
    <submittedName>
        <fullName evidence="1">Uncharacterized protein</fullName>
    </submittedName>
</protein>
<proteinExistence type="predicted"/>
<dbReference type="EMBL" id="VYQF01000006">
    <property type="protein sequence ID" value="KAA9037179.1"/>
    <property type="molecule type" value="Genomic_DNA"/>
</dbReference>
<gene>
    <name evidence="1" type="ORF">FW778_17275</name>
</gene>
<dbReference type="AlphaFoldDB" id="A0A5J5ID49"/>
<evidence type="ECO:0000313" key="1">
    <source>
        <dbReference type="EMBL" id="KAA9037179.1"/>
    </source>
</evidence>
<reference evidence="1 2" key="1">
    <citation type="submission" date="2019-09" db="EMBL/GenBank/DDBJ databases">
        <title>Draft genome sequence of Ginsengibacter sp. BR5-29.</title>
        <authorList>
            <person name="Im W.-T."/>
        </authorList>
    </citation>
    <scope>NUCLEOTIDE SEQUENCE [LARGE SCALE GENOMIC DNA]</scope>
    <source>
        <strain evidence="1 2">BR5-29</strain>
    </source>
</reference>
<organism evidence="1 2">
    <name type="scientific">Ginsengibacter hankyongi</name>
    <dbReference type="NCBI Taxonomy" id="2607284"/>
    <lineage>
        <taxon>Bacteria</taxon>
        <taxon>Pseudomonadati</taxon>
        <taxon>Bacteroidota</taxon>
        <taxon>Chitinophagia</taxon>
        <taxon>Chitinophagales</taxon>
        <taxon>Chitinophagaceae</taxon>
        <taxon>Ginsengibacter</taxon>
    </lineage>
</organism>
<evidence type="ECO:0000313" key="2">
    <source>
        <dbReference type="Proteomes" id="UP000326903"/>
    </source>
</evidence>